<dbReference type="EMBL" id="PVZC01000008">
    <property type="protein sequence ID" value="PRX96165.1"/>
    <property type="molecule type" value="Genomic_DNA"/>
</dbReference>
<evidence type="ECO:0000313" key="3">
    <source>
        <dbReference type="Proteomes" id="UP000237846"/>
    </source>
</evidence>
<feature type="transmembrane region" description="Helical" evidence="1">
    <location>
        <begin position="57"/>
        <end position="82"/>
    </location>
</feature>
<feature type="transmembrane region" description="Helical" evidence="1">
    <location>
        <begin position="24"/>
        <end position="45"/>
    </location>
</feature>
<evidence type="ECO:0000256" key="1">
    <source>
        <dbReference type="SAM" id="Phobius"/>
    </source>
</evidence>
<organism evidence="2 3">
    <name type="scientific">Allonocardiopsis opalescens</name>
    <dbReference type="NCBI Taxonomy" id="1144618"/>
    <lineage>
        <taxon>Bacteria</taxon>
        <taxon>Bacillati</taxon>
        <taxon>Actinomycetota</taxon>
        <taxon>Actinomycetes</taxon>
        <taxon>Streptosporangiales</taxon>
        <taxon>Allonocardiopsis</taxon>
    </lineage>
</organism>
<feature type="transmembrane region" description="Helical" evidence="1">
    <location>
        <begin position="114"/>
        <end position="137"/>
    </location>
</feature>
<keyword evidence="3" id="KW-1185">Reference proteome</keyword>
<reference evidence="2 3" key="1">
    <citation type="submission" date="2018-03" db="EMBL/GenBank/DDBJ databases">
        <title>Genomic Encyclopedia of Archaeal and Bacterial Type Strains, Phase II (KMG-II): from individual species to whole genera.</title>
        <authorList>
            <person name="Goeker M."/>
        </authorList>
    </citation>
    <scope>NUCLEOTIDE SEQUENCE [LARGE SCALE GENOMIC DNA]</scope>
    <source>
        <strain evidence="2 3">DSM 45601</strain>
    </source>
</reference>
<dbReference type="Proteomes" id="UP000237846">
    <property type="component" value="Unassembled WGS sequence"/>
</dbReference>
<keyword evidence="1" id="KW-0472">Membrane</keyword>
<dbReference type="RefSeq" id="WP_146159550.1">
    <property type="nucleotide sequence ID" value="NZ_PVZC01000008.1"/>
</dbReference>
<feature type="transmembrane region" description="Helical" evidence="1">
    <location>
        <begin position="89"/>
        <end position="108"/>
    </location>
</feature>
<name>A0A2T0PXA3_9ACTN</name>
<protein>
    <submittedName>
        <fullName evidence="2">Uncharacterized protein</fullName>
    </submittedName>
</protein>
<comment type="caution">
    <text evidence="2">The sequence shown here is derived from an EMBL/GenBank/DDBJ whole genome shotgun (WGS) entry which is preliminary data.</text>
</comment>
<accession>A0A2T0PXA3</accession>
<evidence type="ECO:0000313" key="2">
    <source>
        <dbReference type="EMBL" id="PRX96165.1"/>
    </source>
</evidence>
<proteinExistence type="predicted"/>
<keyword evidence="1" id="KW-1133">Transmembrane helix</keyword>
<sequence length="145" mass="14454">MSDSARSAPPPPPLSPPVPRRHGFLIALRVAVGAHAAMVLLQAASAGGLLSGADGMWAVHGAGAGAVHVLGLVQLVAAVLYWRPGGGPPWPAWASLALLLLGMAQSAVGGSGAVAVHVPLGVAVFGLTVWMLTWAMAARRAAVPA</sequence>
<gene>
    <name evidence="2" type="ORF">CLV72_108171</name>
</gene>
<dbReference type="AlphaFoldDB" id="A0A2T0PXA3"/>
<keyword evidence="1" id="KW-0812">Transmembrane</keyword>